<evidence type="ECO:0000256" key="1">
    <source>
        <dbReference type="ARBA" id="ARBA00023015"/>
    </source>
</evidence>
<evidence type="ECO:0000313" key="5">
    <source>
        <dbReference type="EMBL" id="SPT69009.1"/>
    </source>
</evidence>
<organism evidence="5 6">
    <name type="scientific">Anaerobiospirillum thomasii</name>
    <dbReference type="NCBI Taxonomy" id="179995"/>
    <lineage>
        <taxon>Bacteria</taxon>
        <taxon>Pseudomonadati</taxon>
        <taxon>Pseudomonadota</taxon>
        <taxon>Gammaproteobacteria</taxon>
        <taxon>Aeromonadales</taxon>
        <taxon>Succinivibrionaceae</taxon>
        <taxon>Anaerobiospirillum</taxon>
    </lineage>
</organism>
<dbReference type="PRINTS" id="PR00037">
    <property type="entry name" value="HTHLACR"/>
</dbReference>
<evidence type="ECO:0000313" key="6">
    <source>
        <dbReference type="Proteomes" id="UP000250086"/>
    </source>
</evidence>
<dbReference type="SUPFAM" id="SSF100950">
    <property type="entry name" value="NagB/RpiA/CoA transferase-like"/>
    <property type="match status" value="1"/>
</dbReference>
<feature type="domain" description="HTH deoR-type" evidence="4">
    <location>
        <begin position="3"/>
        <end position="58"/>
    </location>
</feature>
<keyword evidence="3" id="KW-0804">Transcription</keyword>
<dbReference type="InterPro" id="IPR001034">
    <property type="entry name" value="DeoR_HTH"/>
</dbReference>
<gene>
    <name evidence="5" type="primary">glpR</name>
    <name evidence="5" type="ORF">NCTC13093_00372</name>
</gene>
<protein>
    <submittedName>
        <fullName evidence="5">Glycerol-3-phosphate regulon repressor</fullName>
    </submittedName>
</protein>
<dbReference type="GO" id="GO:0003677">
    <property type="term" value="F:DNA binding"/>
    <property type="evidence" value="ECO:0007669"/>
    <property type="project" value="UniProtKB-KW"/>
</dbReference>
<evidence type="ECO:0000256" key="3">
    <source>
        <dbReference type="ARBA" id="ARBA00023163"/>
    </source>
</evidence>
<dbReference type="EMBL" id="UAPV01000001">
    <property type="protein sequence ID" value="SPT69009.1"/>
    <property type="molecule type" value="Genomic_DNA"/>
</dbReference>
<dbReference type="PROSITE" id="PS00894">
    <property type="entry name" value="HTH_DEOR_1"/>
    <property type="match status" value="1"/>
</dbReference>
<accession>A0A2X0V3A4</accession>
<dbReference type="Gene3D" id="1.10.10.10">
    <property type="entry name" value="Winged helix-like DNA-binding domain superfamily/Winged helix DNA-binding domain"/>
    <property type="match status" value="1"/>
</dbReference>
<keyword evidence="6" id="KW-1185">Reference proteome</keyword>
<dbReference type="Proteomes" id="UP000250086">
    <property type="component" value="Unassembled WGS sequence"/>
</dbReference>
<keyword evidence="1" id="KW-0805">Transcription regulation</keyword>
<dbReference type="Pfam" id="PF08220">
    <property type="entry name" value="HTH_DeoR"/>
    <property type="match status" value="1"/>
</dbReference>
<dbReference type="GO" id="GO:0003700">
    <property type="term" value="F:DNA-binding transcription factor activity"/>
    <property type="evidence" value="ECO:0007669"/>
    <property type="project" value="InterPro"/>
</dbReference>
<dbReference type="SMART" id="SM00420">
    <property type="entry name" value="HTH_DEOR"/>
    <property type="match status" value="1"/>
</dbReference>
<dbReference type="SMART" id="SM01134">
    <property type="entry name" value="DeoRC"/>
    <property type="match status" value="1"/>
</dbReference>
<dbReference type="InterPro" id="IPR036390">
    <property type="entry name" value="WH_DNA-bd_sf"/>
</dbReference>
<sequence>MLAIERKQKIISLLRSNKKVRVSELSKTLNVTDETIRKDLKELEATDILVRSHGGAILKNRNIIESFLERETVNLESKLTIARLAQNYIQDGMTLMVDTSTTAKLIIQNVDEKKNITVITNSHQLLSECSIKENIKFIATGGEVSHHYKAYVGSDCLKTIKGYNADLAVVGCHAASIGKGTMENNREEADVKRAMVSFSNKVLLVADTSKFDRISLINTLEFRDIDYALTDTRLPELWIDFFEQQSIEYMFGTDDQYVSDSKRAYLNIVNRPNR</sequence>
<dbReference type="InterPro" id="IPR050313">
    <property type="entry name" value="Carb_Metab_HTH_regulators"/>
</dbReference>
<dbReference type="InterPro" id="IPR037171">
    <property type="entry name" value="NagB/RpiA_transferase-like"/>
</dbReference>
<proteinExistence type="predicted"/>
<dbReference type="RefSeq" id="WP_113743208.1">
    <property type="nucleotide sequence ID" value="NZ_UAPV01000001.1"/>
</dbReference>
<dbReference type="PANTHER" id="PTHR30363">
    <property type="entry name" value="HTH-TYPE TRANSCRIPTIONAL REGULATOR SRLR-RELATED"/>
    <property type="match status" value="1"/>
</dbReference>
<dbReference type="InterPro" id="IPR018356">
    <property type="entry name" value="Tscrpt_reg_HTH_DeoR_CS"/>
</dbReference>
<dbReference type="SUPFAM" id="SSF46785">
    <property type="entry name" value="Winged helix' DNA-binding domain"/>
    <property type="match status" value="1"/>
</dbReference>
<dbReference type="AlphaFoldDB" id="A0A2X0V3A4"/>
<evidence type="ECO:0000259" key="4">
    <source>
        <dbReference type="PROSITE" id="PS51000"/>
    </source>
</evidence>
<dbReference type="InterPro" id="IPR036388">
    <property type="entry name" value="WH-like_DNA-bd_sf"/>
</dbReference>
<dbReference type="Gene3D" id="3.40.50.1360">
    <property type="match status" value="1"/>
</dbReference>
<name>A0A2X0V3A4_9GAMM</name>
<dbReference type="InterPro" id="IPR014036">
    <property type="entry name" value="DeoR-like_C"/>
</dbReference>
<dbReference type="Pfam" id="PF00455">
    <property type="entry name" value="DeoRC"/>
    <property type="match status" value="1"/>
</dbReference>
<dbReference type="PROSITE" id="PS51000">
    <property type="entry name" value="HTH_DEOR_2"/>
    <property type="match status" value="1"/>
</dbReference>
<evidence type="ECO:0000256" key="2">
    <source>
        <dbReference type="ARBA" id="ARBA00023125"/>
    </source>
</evidence>
<dbReference type="PANTHER" id="PTHR30363:SF44">
    <property type="entry name" value="AGA OPERON TRANSCRIPTIONAL REPRESSOR-RELATED"/>
    <property type="match status" value="1"/>
</dbReference>
<reference evidence="5 6" key="1">
    <citation type="submission" date="2018-06" db="EMBL/GenBank/DDBJ databases">
        <authorList>
            <consortium name="Pathogen Informatics"/>
            <person name="Doyle S."/>
        </authorList>
    </citation>
    <scope>NUCLEOTIDE SEQUENCE [LARGE SCALE GENOMIC DNA]</scope>
    <source>
        <strain evidence="5 6">NCTC13093</strain>
    </source>
</reference>
<keyword evidence="2" id="KW-0238">DNA-binding</keyword>